<protein>
    <recommendedName>
        <fullName evidence="2">C-type lectin domain-containing protein</fullName>
    </recommendedName>
</protein>
<dbReference type="SUPFAM" id="SSF56436">
    <property type="entry name" value="C-type lectin-like"/>
    <property type="match status" value="1"/>
</dbReference>
<dbReference type="Proteomes" id="UP001469553">
    <property type="component" value="Unassembled WGS sequence"/>
</dbReference>
<evidence type="ECO:0000313" key="3">
    <source>
        <dbReference type="EMBL" id="MEQ2280594.1"/>
    </source>
</evidence>
<feature type="non-terminal residue" evidence="3">
    <location>
        <position position="1"/>
    </location>
</feature>
<dbReference type="PROSITE" id="PS50041">
    <property type="entry name" value="C_TYPE_LECTIN_2"/>
    <property type="match status" value="1"/>
</dbReference>
<reference evidence="3 4" key="1">
    <citation type="submission" date="2021-06" db="EMBL/GenBank/DDBJ databases">
        <authorList>
            <person name="Palmer J.M."/>
        </authorList>
    </citation>
    <scope>NUCLEOTIDE SEQUENCE [LARGE SCALE GENOMIC DNA]</scope>
    <source>
        <strain evidence="3 4">AS_MEX2019</strain>
        <tissue evidence="3">Muscle</tissue>
    </source>
</reference>
<comment type="caution">
    <text evidence="3">The sequence shown here is derived from an EMBL/GenBank/DDBJ whole genome shotgun (WGS) entry which is preliminary data.</text>
</comment>
<evidence type="ECO:0000313" key="4">
    <source>
        <dbReference type="Proteomes" id="UP001469553"/>
    </source>
</evidence>
<dbReference type="PANTHER" id="PTHR45710:SF26">
    <property type="entry name" value="RH26557P"/>
    <property type="match status" value="1"/>
</dbReference>
<dbReference type="Pfam" id="PF00059">
    <property type="entry name" value="Lectin_C"/>
    <property type="match status" value="1"/>
</dbReference>
<dbReference type="PANTHER" id="PTHR45710">
    <property type="entry name" value="C-TYPE LECTIN DOMAIN-CONTAINING PROTEIN 180"/>
    <property type="match status" value="1"/>
</dbReference>
<evidence type="ECO:0000259" key="2">
    <source>
        <dbReference type="PROSITE" id="PS50041"/>
    </source>
</evidence>
<keyword evidence="4" id="KW-1185">Reference proteome</keyword>
<accession>A0ABV0XGL2</accession>
<dbReference type="EMBL" id="JAHRIP010001863">
    <property type="protein sequence ID" value="MEQ2280594.1"/>
    <property type="molecule type" value="Genomic_DNA"/>
</dbReference>
<proteinExistence type="predicted"/>
<gene>
    <name evidence="3" type="ORF">AMECASPLE_021540</name>
</gene>
<dbReference type="InterPro" id="IPR016186">
    <property type="entry name" value="C-type_lectin-like/link_sf"/>
</dbReference>
<name>A0ABV0XGL2_9TELE</name>
<dbReference type="InterPro" id="IPR001304">
    <property type="entry name" value="C-type_lectin-like"/>
</dbReference>
<feature type="domain" description="C-type lectin" evidence="2">
    <location>
        <begin position="68"/>
        <end position="186"/>
    </location>
</feature>
<dbReference type="InterPro" id="IPR016187">
    <property type="entry name" value="CTDL_fold"/>
</dbReference>
<dbReference type="InterPro" id="IPR050828">
    <property type="entry name" value="C-type_lectin/matrix_domain"/>
</dbReference>
<dbReference type="Gene3D" id="3.10.100.10">
    <property type="entry name" value="Mannose-Binding Protein A, subunit A"/>
    <property type="match status" value="1"/>
</dbReference>
<dbReference type="SMART" id="SM00034">
    <property type="entry name" value="CLECT"/>
    <property type="match status" value="1"/>
</dbReference>
<evidence type="ECO:0000256" key="1">
    <source>
        <dbReference type="ARBA" id="ARBA00004401"/>
    </source>
</evidence>
<organism evidence="3 4">
    <name type="scientific">Ameca splendens</name>
    <dbReference type="NCBI Taxonomy" id="208324"/>
    <lineage>
        <taxon>Eukaryota</taxon>
        <taxon>Metazoa</taxon>
        <taxon>Chordata</taxon>
        <taxon>Craniata</taxon>
        <taxon>Vertebrata</taxon>
        <taxon>Euteleostomi</taxon>
        <taxon>Actinopterygii</taxon>
        <taxon>Neopterygii</taxon>
        <taxon>Teleostei</taxon>
        <taxon>Neoteleostei</taxon>
        <taxon>Acanthomorphata</taxon>
        <taxon>Ovalentaria</taxon>
        <taxon>Atherinomorphae</taxon>
        <taxon>Cyprinodontiformes</taxon>
        <taxon>Goodeidae</taxon>
        <taxon>Ameca</taxon>
    </lineage>
</organism>
<sequence length="202" mass="23639">SLQMYEQKANICELMKMGNSQNYSEELTHENIVLKFLLGFILKFDNFPVSEYYAGKEWQTCQKGWILFQKKCYLFFNLSSWKTWEGSQQHCQSKSADLVVVDYLEEQEFLSNHSTFYYDEFHGYWLGLTQRNNSWKWNDGRNDTLGYWMKTEIGGSGPYALLIPGSTPTESWDTSDAAFQNKFICEQEALIKPETKANTLDI</sequence>
<comment type="subcellular location">
    <subcellularLocation>
        <location evidence="1">Cell membrane</location>
        <topology evidence="1">Single-pass type II membrane protein</topology>
    </subcellularLocation>
</comment>